<accession>Q1Q4T7</accession>
<sequence length="73" mass="8411">MSGQQHASRRCKNVTSVYIITRHFPSCTRKELRGCLKYNPSDSLITFKENQIHQKQHNVGIVIGCVIIPFRII</sequence>
<dbReference type="Proteomes" id="UP000501926">
    <property type="component" value="Chromosome"/>
</dbReference>
<organism evidence="1">
    <name type="scientific">Kuenenia stuttgartiensis</name>
    <dbReference type="NCBI Taxonomy" id="174633"/>
    <lineage>
        <taxon>Bacteria</taxon>
        <taxon>Pseudomonadati</taxon>
        <taxon>Planctomycetota</taxon>
        <taxon>Candidatus Brocadiia</taxon>
        <taxon>Candidatus Brocadiales</taxon>
        <taxon>Candidatus Brocadiaceae</taxon>
        <taxon>Candidatus Kuenenia</taxon>
    </lineage>
</organism>
<proteinExistence type="predicted"/>
<reference evidence="1" key="2">
    <citation type="submission" date="2006-01" db="EMBL/GenBank/DDBJ databases">
        <authorList>
            <person name="Genoscope"/>
        </authorList>
    </citation>
    <scope>NUCLEOTIDE SEQUENCE</scope>
</reference>
<reference evidence="1" key="1">
    <citation type="journal article" date="2006" name="Nature">
        <title>Deciphering the evolution and metabolism of an anammox bacterium from a community genome.</title>
        <authorList>
            <person name="Strous M."/>
            <person name="Pelletier E."/>
            <person name="Mangenot S."/>
            <person name="Rattei T."/>
            <person name="Lehner A."/>
            <person name="Taylor M.W."/>
            <person name="Horn M."/>
            <person name="Daims H."/>
            <person name="Bartol-Mavel D."/>
            <person name="Wincker P."/>
            <person name="Barbe V."/>
            <person name="Fonknechten N."/>
            <person name="Vallenet D."/>
            <person name="Segurens B."/>
            <person name="Schenowitz-Truong C."/>
            <person name="Medigue C."/>
            <person name="Collingro A."/>
            <person name="Snel B."/>
            <person name="Dutilh B.E."/>
            <person name="OpDenCamp H.J.M."/>
            <person name="vanDerDrift C."/>
            <person name="Cirpus I."/>
            <person name="vanDePas-Schoonen K.T."/>
            <person name="Harhangi H.R."/>
            <person name="vanNiftrik L."/>
            <person name="Schmid M."/>
            <person name="Keltjens J."/>
            <person name="vanDeVossenberg J."/>
            <person name="Kartal B."/>
            <person name="Meier H."/>
            <person name="Frishman D."/>
            <person name="Huynen M.A."/>
            <person name="Mewes H."/>
            <person name="Weissenbach J."/>
            <person name="Jetten M.S.M."/>
            <person name="Wagner M."/>
            <person name="LePaslier D."/>
        </authorList>
    </citation>
    <scope>NUCLEOTIDE SEQUENCE</scope>
</reference>
<evidence type="ECO:0000313" key="3">
    <source>
        <dbReference type="Proteomes" id="UP000501926"/>
    </source>
</evidence>
<evidence type="ECO:0000313" key="1">
    <source>
        <dbReference type="EMBL" id="CAJ75033.1"/>
    </source>
</evidence>
<name>Q1Q4T7_KUEST</name>
<protein>
    <submittedName>
        <fullName evidence="1">Uncharacterized protein</fullName>
    </submittedName>
</protein>
<evidence type="ECO:0000313" key="2">
    <source>
        <dbReference type="EMBL" id="QII12574.1"/>
    </source>
</evidence>
<dbReference type="AlphaFoldDB" id="Q1Q4T7"/>
<reference evidence="2 3" key="3">
    <citation type="submission" date="2020-02" db="EMBL/GenBank/DDBJ databases">
        <title>Newly sequenced genome of strain CSTR1 showed variability in Candidatus Kuenenia stuttgartiensis genomes.</title>
        <authorList>
            <person name="Ding C."/>
            <person name="Adrian L."/>
        </authorList>
    </citation>
    <scope>NUCLEOTIDE SEQUENCE [LARGE SCALE GENOMIC DNA]</scope>
    <source>
        <strain evidence="2 3">CSTR1</strain>
    </source>
</reference>
<dbReference type="EMBL" id="CP049055">
    <property type="protein sequence ID" value="QII12574.1"/>
    <property type="molecule type" value="Genomic_DNA"/>
</dbReference>
<dbReference type="EMBL" id="CT573071">
    <property type="protein sequence ID" value="CAJ75033.1"/>
    <property type="molecule type" value="Genomic_DNA"/>
</dbReference>
<gene>
    <name evidence="2" type="ORF">KsCSTR_31950</name>
    <name evidence="1" type="ORF">kuste4271</name>
</gene>